<gene>
    <name evidence="1" type="primary">PAT1_3</name>
    <name evidence="1" type="ORF">H4S07_001566</name>
</gene>
<evidence type="ECO:0000313" key="1">
    <source>
        <dbReference type="EMBL" id="KAJ2812191.1"/>
    </source>
</evidence>
<reference evidence="1" key="1">
    <citation type="submission" date="2022-07" db="EMBL/GenBank/DDBJ databases">
        <title>Phylogenomic reconstructions and comparative analyses of Kickxellomycotina fungi.</title>
        <authorList>
            <person name="Reynolds N.K."/>
            <person name="Stajich J.E."/>
            <person name="Barry K."/>
            <person name="Grigoriev I.V."/>
            <person name="Crous P."/>
            <person name="Smith M.E."/>
        </authorList>
    </citation>
    <scope>NUCLEOTIDE SEQUENCE</scope>
    <source>
        <strain evidence="1">CBS 102833</strain>
    </source>
</reference>
<protein>
    <submittedName>
        <fullName evidence="1">DNA topoisomerase 2-associated protein pat1</fullName>
    </submittedName>
</protein>
<sequence length="139" mass="14800">MLPALVVETVFLGRTAALKQEINTFSPDAQELYQATELYGHLFNALKGSLASVFPPAPELGQPVSPIEDLHAWQFLATLAVGASVEQQHTLVAEVREKVLEKVQLAKSSHLPAGLAATLTANVNLFLNALGLDASQVAT</sequence>
<keyword evidence="2" id="KW-1185">Reference proteome</keyword>
<accession>A0ACC1LNF3</accession>
<comment type="caution">
    <text evidence="1">The sequence shown here is derived from an EMBL/GenBank/DDBJ whole genome shotgun (WGS) entry which is preliminary data.</text>
</comment>
<dbReference type="Proteomes" id="UP001140096">
    <property type="component" value="Unassembled WGS sequence"/>
</dbReference>
<organism evidence="1 2">
    <name type="scientific">Coemansia furcata</name>
    <dbReference type="NCBI Taxonomy" id="417177"/>
    <lineage>
        <taxon>Eukaryota</taxon>
        <taxon>Fungi</taxon>
        <taxon>Fungi incertae sedis</taxon>
        <taxon>Zoopagomycota</taxon>
        <taxon>Kickxellomycotina</taxon>
        <taxon>Kickxellomycetes</taxon>
        <taxon>Kickxellales</taxon>
        <taxon>Kickxellaceae</taxon>
        <taxon>Coemansia</taxon>
    </lineage>
</organism>
<name>A0ACC1LNF3_9FUNG</name>
<proteinExistence type="predicted"/>
<evidence type="ECO:0000313" key="2">
    <source>
        <dbReference type="Proteomes" id="UP001140096"/>
    </source>
</evidence>
<dbReference type="EMBL" id="JANBUP010000273">
    <property type="protein sequence ID" value="KAJ2812191.1"/>
    <property type="molecule type" value="Genomic_DNA"/>
</dbReference>